<proteinExistence type="predicted"/>
<gene>
    <name evidence="1" type="ORF">BYL167_LOCUS40557</name>
</gene>
<accession>A0A8S2ZGC8</accession>
<evidence type="ECO:0000313" key="2">
    <source>
        <dbReference type="Proteomes" id="UP000681967"/>
    </source>
</evidence>
<evidence type="ECO:0000313" key="1">
    <source>
        <dbReference type="EMBL" id="CAF4611375.1"/>
    </source>
</evidence>
<dbReference type="Proteomes" id="UP000681967">
    <property type="component" value="Unassembled WGS sequence"/>
</dbReference>
<organism evidence="1 2">
    <name type="scientific">Rotaria magnacalcarata</name>
    <dbReference type="NCBI Taxonomy" id="392030"/>
    <lineage>
        <taxon>Eukaryota</taxon>
        <taxon>Metazoa</taxon>
        <taxon>Spiralia</taxon>
        <taxon>Gnathifera</taxon>
        <taxon>Rotifera</taxon>
        <taxon>Eurotatoria</taxon>
        <taxon>Bdelloidea</taxon>
        <taxon>Philodinida</taxon>
        <taxon>Philodinidae</taxon>
        <taxon>Rotaria</taxon>
    </lineage>
</organism>
<dbReference type="EMBL" id="CAJOBH010100710">
    <property type="protein sequence ID" value="CAF4611375.1"/>
    <property type="molecule type" value="Genomic_DNA"/>
</dbReference>
<protein>
    <submittedName>
        <fullName evidence="1">Uncharacterized protein</fullName>
    </submittedName>
</protein>
<dbReference type="AlphaFoldDB" id="A0A8S2ZGC8"/>
<sequence>MYTKIDRNKATSNDWQQQPLRISNVGLIMIVPTIFV</sequence>
<reference evidence="1" key="1">
    <citation type="submission" date="2021-02" db="EMBL/GenBank/DDBJ databases">
        <authorList>
            <person name="Nowell W R."/>
        </authorList>
    </citation>
    <scope>NUCLEOTIDE SEQUENCE</scope>
</reference>
<name>A0A8S2ZGC8_9BILA</name>
<feature type="non-terminal residue" evidence="1">
    <location>
        <position position="36"/>
    </location>
</feature>
<comment type="caution">
    <text evidence="1">The sequence shown here is derived from an EMBL/GenBank/DDBJ whole genome shotgun (WGS) entry which is preliminary data.</text>
</comment>